<dbReference type="Gene3D" id="3.90.1570.10">
    <property type="entry name" value="tt1808, chain A"/>
    <property type="match status" value="1"/>
</dbReference>
<reference evidence="2 3" key="1">
    <citation type="submission" date="2011-06" db="EMBL/GenBank/DDBJ databases">
        <title>The draft genome of Thiocapsa marina 5811.</title>
        <authorList>
            <consortium name="US DOE Joint Genome Institute (JGI-PGF)"/>
            <person name="Lucas S."/>
            <person name="Han J."/>
            <person name="Cheng J.-F."/>
            <person name="Goodwin L."/>
            <person name="Pitluck S."/>
            <person name="Peters L."/>
            <person name="Land M.L."/>
            <person name="Hauser L."/>
            <person name="Vogl K."/>
            <person name="Liu Z."/>
            <person name="Imhoff J."/>
            <person name="Thiel V."/>
            <person name="Frigaard N.-U."/>
            <person name="Bryant D."/>
            <person name="Woyke T.J."/>
        </authorList>
    </citation>
    <scope>NUCLEOTIDE SEQUENCE [LARGE SCALE GENOMIC DNA]</scope>
    <source>
        <strain evidence="2 3">5811</strain>
    </source>
</reference>
<dbReference type="AlphaFoldDB" id="F9UF43"/>
<gene>
    <name evidence="2" type="ORF">ThimaDRAFT_3546</name>
</gene>
<feature type="domain" description="Putative restriction endonuclease" evidence="1">
    <location>
        <begin position="24"/>
        <end position="188"/>
    </location>
</feature>
<evidence type="ECO:0000259" key="1">
    <source>
        <dbReference type="Pfam" id="PF05685"/>
    </source>
</evidence>
<dbReference type="SUPFAM" id="SSF52980">
    <property type="entry name" value="Restriction endonuclease-like"/>
    <property type="match status" value="1"/>
</dbReference>
<keyword evidence="3" id="KW-1185">Reference proteome</keyword>
<dbReference type="STRING" id="768671.ThimaDRAFT_3546"/>
<dbReference type="Pfam" id="PF05685">
    <property type="entry name" value="Uma2"/>
    <property type="match status" value="1"/>
</dbReference>
<sequence length="197" mass="21721">MITSATAPRRASSLARVFRVSVTDYHRMGETGILGPDLRTELIDGEIVEMPPIGHPHAGTVKLLANLMKENLGRDAIVAVQDPVWLDDHSEPLPDIALLRPRADYYRNGHPGPADVLLLVEVADSSLAYDREVKLPRYARAGIPEVWLVDLAGRRLAIYRQPTADGYSEIRTADDLSAIALPLVPDVRRTLDLTALF</sequence>
<dbReference type="InterPro" id="IPR008538">
    <property type="entry name" value="Uma2"/>
</dbReference>
<dbReference type="CDD" id="cd06260">
    <property type="entry name" value="DUF820-like"/>
    <property type="match status" value="1"/>
</dbReference>
<accession>F9UF43</accession>
<dbReference type="EMBL" id="AFWV01000012">
    <property type="protein sequence ID" value="EGV17080.1"/>
    <property type="molecule type" value="Genomic_DNA"/>
</dbReference>
<dbReference type="Proteomes" id="UP000005459">
    <property type="component" value="Unassembled WGS sequence"/>
</dbReference>
<dbReference type="InterPro" id="IPR012296">
    <property type="entry name" value="Nuclease_put_TT1808"/>
</dbReference>
<dbReference type="InterPro" id="IPR011335">
    <property type="entry name" value="Restrct_endonuc-II-like"/>
</dbReference>
<organism evidence="2 3">
    <name type="scientific">Thiocapsa marina 5811</name>
    <dbReference type="NCBI Taxonomy" id="768671"/>
    <lineage>
        <taxon>Bacteria</taxon>
        <taxon>Pseudomonadati</taxon>
        <taxon>Pseudomonadota</taxon>
        <taxon>Gammaproteobacteria</taxon>
        <taxon>Chromatiales</taxon>
        <taxon>Chromatiaceae</taxon>
        <taxon>Thiocapsa</taxon>
    </lineage>
</organism>
<proteinExistence type="predicted"/>
<evidence type="ECO:0000313" key="3">
    <source>
        <dbReference type="Proteomes" id="UP000005459"/>
    </source>
</evidence>
<dbReference type="RefSeq" id="WP_007194418.1">
    <property type="nucleotide sequence ID" value="NZ_AFWV01000012.1"/>
</dbReference>
<dbReference type="OrthoDB" id="196625at2"/>
<protein>
    <recommendedName>
        <fullName evidence="1">Putative restriction endonuclease domain-containing protein</fullName>
    </recommendedName>
</protein>
<dbReference type="PATRIC" id="fig|768671.3.peg.3743"/>
<evidence type="ECO:0000313" key="2">
    <source>
        <dbReference type="EMBL" id="EGV17080.1"/>
    </source>
</evidence>
<dbReference type="eggNOG" id="COG4636">
    <property type="taxonomic scope" value="Bacteria"/>
</dbReference>
<dbReference type="PANTHER" id="PTHR35400">
    <property type="entry name" value="SLR1083 PROTEIN"/>
    <property type="match status" value="1"/>
</dbReference>
<name>F9UF43_9GAMM</name>
<dbReference type="PANTHER" id="PTHR35400:SF1">
    <property type="entry name" value="SLR1083 PROTEIN"/>
    <property type="match status" value="1"/>
</dbReference>